<sequence length="104" mass="11126">MASPCHPQRADLPADGSGLRSTFWCVGICVHSITFTERQGRNALHAPAVVSTLVAPRRFLSSPSEEDKSLASVFPAPSPHPLSRPGIAVVARMLHYRQSCCSSG</sequence>
<reference evidence="1 2" key="1">
    <citation type="submission" date="2024-09" db="EMBL/GenBank/DDBJ databases">
        <title>Genome sequencing and assembly of Phytophthora oleae, isolate VK10A, causative agent of rot of olive drupes.</title>
        <authorList>
            <person name="Conti Taguali S."/>
            <person name="Riolo M."/>
            <person name="La Spada F."/>
            <person name="Cacciola S.O."/>
            <person name="Dionisio G."/>
        </authorList>
    </citation>
    <scope>NUCLEOTIDE SEQUENCE [LARGE SCALE GENOMIC DNA]</scope>
    <source>
        <strain evidence="1 2">VK10A</strain>
    </source>
</reference>
<accession>A0ABD3EPQ5</accession>
<gene>
    <name evidence="1" type="ORF">V7S43_018766</name>
</gene>
<proteinExistence type="predicted"/>
<evidence type="ECO:0000313" key="1">
    <source>
        <dbReference type="EMBL" id="KAL3656393.1"/>
    </source>
</evidence>
<keyword evidence="2" id="KW-1185">Reference proteome</keyword>
<comment type="caution">
    <text evidence="1">The sequence shown here is derived from an EMBL/GenBank/DDBJ whole genome shotgun (WGS) entry which is preliminary data.</text>
</comment>
<protein>
    <submittedName>
        <fullName evidence="1">Uncharacterized protein</fullName>
    </submittedName>
</protein>
<organism evidence="1 2">
    <name type="scientific">Phytophthora oleae</name>
    <dbReference type="NCBI Taxonomy" id="2107226"/>
    <lineage>
        <taxon>Eukaryota</taxon>
        <taxon>Sar</taxon>
        <taxon>Stramenopiles</taxon>
        <taxon>Oomycota</taxon>
        <taxon>Peronosporomycetes</taxon>
        <taxon>Peronosporales</taxon>
        <taxon>Peronosporaceae</taxon>
        <taxon>Phytophthora</taxon>
    </lineage>
</organism>
<name>A0ABD3EPQ5_9STRA</name>
<dbReference type="AlphaFoldDB" id="A0ABD3EPQ5"/>
<dbReference type="Proteomes" id="UP001632037">
    <property type="component" value="Unassembled WGS sequence"/>
</dbReference>
<evidence type="ECO:0000313" key="2">
    <source>
        <dbReference type="Proteomes" id="UP001632037"/>
    </source>
</evidence>
<dbReference type="EMBL" id="JBIMZQ010000083">
    <property type="protein sequence ID" value="KAL3656393.1"/>
    <property type="molecule type" value="Genomic_DNA"/>
</dbReference>